<name>A0A5A7Q829_STRAF</name>
<dbReference type="EMBL" id="BKCP01005849">
    <property type="protein sequence ID" value="GER40211.1"/>
    <property type="molecule type" value="Genomic_DNA"/>
</dbReference>
<protein>
    <submittedName>
        <fullName evidence="1">Signal recognition particle 14 kDa protein</fullName>
    </submittedName>
</protein>
<sequence>MKFTGSEAGPPLPVTLETLLEPGWIPLRRGRAIVLTSRKLAVMMSRTYLPISQITDETRNWTALIQVVERAPIQANKSDSQVLYRRYLFSDGEKPHCTKLALTNYEFNWLLHKKTLVEEFQEKVSPPLPCQIEIHAFVDLNKYADTENPRSNGQRALQSNVEKCSYLLTPARKKPTTIASSDSAIKKRISFDNQ</sequence>
<dbReference type="AlphaFoldDB" id="A0A5A7Q829"/>
<comment type="caution">
    <text evidence="1">The sequence shown here is derived from an EMBL/GenBank/DDBJ whole genome shotgun (WGS) entry which is preliminary data.</text>
</comment>
<accession>A0A5A7Q829</accession>
<gene>
    <name evidence="1" type="ORF">STAS_16871</name>
</gene>
<organism evidence="1 2">
    <name type="scientific">Striga asiatica</name>
    <name type="common">Asiatic witchweed</name>
    <name type="synonym">Buchnera asiatica</name>
    <dbReference type="NCBI Taxonomy" id="4170"/>
    <lineage>
        <taxon>Eukaryota</taxon>
        <taxon>Viridiplantae</taxon>
        <taxon>Streptophyta</taxon>
        <taxon>Embryophyta</taxon>
        <taxon>Tracheophyta</taxon>
        <taxon>Spermatophyta</taxon>
        <taxon>Magnoliopsida</taxon>
        <taxon>eudicotyledons</taxon>
        <taxon>Gunneridae</taxon>
        <taxon>Pentapetalae</taxon>
        <taxon>asterids</taxon>
        <taxon>lamiids</taxon>
        <taxon>Lamiales</taxon>
        <taxon>Orobanchaceae</taxon>
        <taxon>Buchnereae</taxon>
        <taxon>Striga</taxon>
    </lineage>
</organism>
<dbReference type="OrthoDB" id="1931061at2759"/>
<evidence type="ECO:0000313" key="1">
    <source>
        <dbReference type="EMBL" id="GER40211.1"/>
    </source>
</evidence>
<keyword evidence="2" id="KW-1185">Reference proteome</keyword>
<proteinExistence type="predicted"/>
<evidence type="ECO:0000313" key="2">
    <source>
        <dbReference type="Proteomes" id="UP000325081"/>
    </source>
</evidence>
<reference evidence="2" key="1">
    <citation type="journal article" date="2019" name="Curr. Biol.">
        <title>Genome Sequence of Striga asiatica Provides Insight into the Evolution of Plant Parasitism.</title>
        <authorList>
            <person name="Yoshida S."/>
            <person name="Kim S."/>
            <person name="Wafula E.K."/>
            <person name="Tanskanen J."/>
            <person name="Kim Y.M."/>
            <person name="Honaas L."/>
            <person name="Yang Z."/>
            <person name="Spallek T."/>
            <person name="Conn C.E."/>
            <person name="Ichihashi Y."/>
            <person name="Cheong K."/>
            <person name="Cui S."/>
            <person name="Der J.P."/>
            <person name="Gundlach H."/>
            <person name="Jiao Y."/>
            <person name="Hori C."/>
            <person name="Ishida J.K."/>
            <person name="Kasahara H."/>
            <person name="Kiba T."/>
            <person name="Kim M.S."/>
            <person name="Koo N."/>
            <person name="Laohavisit A."/>
            <person name="Lee Y.H."/>
            <person name="Lumba S."/>
            <person name="McCourt P."/>
            <person name="Mortimer J.C."/>
            <person name="Mutuku J.M."/>
            <person name="Nomura T."/>
            <person name="Sasaki-Sekimoto Y."/>
            <person name="Seto Y."/>
            <person name="Wang Y."/>
            <person name="Wakatake T."/>
            <person name="Sakakibara H."/>
            <person name="Demura T."/>
            <person name="Yamaguchi S."/>
            <person name="Yoneyama K."/>
            <person name="Manabe R.I."/>
            <person name="Nelson D.C."/>
            <person name="Schulman A.H."/>
            <person name="Timko M.P."/>
            <person name="dePamphilis C.W."/>
            <person name="Choi D."/>
            <person name="Shirasu K."/>
        </authorList>
    </citation>
    <scope>NUCLEOTIDE SEQUENCE [LARGE SCALE GENOMIC DNA]</scope>
    <source>
        <strain evidence="2">cv. UVA1</strain>
    </source>
</reference>
<dbReference type="Proteomes" id="UP000325081">
    <property type="component" value="Unassembled WGS sequence"/>
</dbReference>